<name>A0ABZ2JLX7_9PSED</name>
<evidence type="ECO:0000313" key="2">
    <source>
        <dbReference type="Proteomes" id="UP001375228"/>
    </source>
</evidence>
<dbReference type="Proteomes" id="UP001375228">
    <property type="component" value="Chromosome"/>
</dbReference>
<keyword evidence="2" id="KW-1185">Reference proteome</keyword>
<accession>A0ABZ2JLX7</accession>
<protein>
    <submittedName>
        <fullName evidence="1">Uncharacterized protein</fullName>
    </submittedName>
</protein>
<evidence type="ECO:0000313" key="1">
    <source>
        <dbReference type="EMBL" id="WWY22394.1"/>
    </source>
</evidence>
<organism evidence="1 2">
    <name type="scientific">Pseudomonas juntendi</name>
    <dbReference type="NCBI Taxonomy" id="2666183"/>
    <lineage>
        <taxon>Bacteria</taxon>
        <taxon>Pseudomonadati</taxon>
        <taxon>Pseudomonadota</taxon>
        <taxon>Gammaproteobacteria</taxon>
        <taxon>Pseudomonadales</taxon>
        <taxon>Pseudomonadaceae</taxon>
        <taxon>Pseudomonas</taxon>
    </lineage>
</organism>
<gene>
    <name evidence="1" type="ORF">V9385_07265</name>
</gene>
<proteinExistence type="predicted"/>
<reference evidence="1 2" key="1">
    <citation type="submission" date="2024-03" db="EMBL/GenBank/DDBJ databases">
        <title>Pseudomonas juntendi.</title>
        <authorList>
            <person name="Liu Y."/>
        </authorList>
    </citation>
    <scope>NUCLEOTIDE SEQUENCE [LARGE SCALE GENOMIC DNA]</scope>
    <source>
        <strain evidence="1 2">L4046hy</strain>
    </source>
</reference>
<dbReference type="RefSeq" id="WP_336848918.1">
    <property type="nucleotide sequence ID" value="NZ_CP146690.1"/>
</dbReference>
<sequence>MMLSTVEGSRMAAALFGSALLICAGAAGGTWLAADHYRPLLDQANKEAATCVAARDNLSGLAAEQGKALGDLTQAVNERQARAEQALTEAKTSAESDYAAANRLQLERTGGEQCAAATSIIDEELGL</sequence>
<dbReference type="EMBL" id="CP146691">
    <property type="protein sequence ID" value="WWY22394.1"/>
    <property type="molecule type" value="Genomic_DNA"/>
</dbReference>